<gene>
    <name evidence="1" type="primary">CDC3</name>
    <name evidence="1" type="ORF">H2198_007170</name>
</gene>
<keyword evidence="1" id="KW-0132">Cell division</keyword>
<comment type="caution">
    <text evidence="1">The sequence shown here is derived from an EMBL/GenBank/DDBJ whole genome shotgun (WGS) entry which is preliminary data.</text>
</comment>
<name>A0ACC3A0Z0_9EURO</name>
<organism evidence="1 2">
    <name type="scientific">Neophaeococcomyces mojaviensis</name>
    <dbReference type="NCBI Taxonomy" id="3383035"/>
    <lineage>
        <taxon>Eukaryota</taxon>
        <taxon>Fungi</taxon>
        <taxon>Dikarya</taxon>
        <taxon>Ascomycota</taxon>
        <taxon>Pezizomycotina</taxon>
        <taxon>Eurotiomycetes</taxon>
        <taxon>Chaetothyriomycetidae</taxon>
        <taxon>Chaetothyriales</taxon>
        <taxon>Chaetothyriales incertae sedis</taxon>
        <taxon>Neophaeococcomyces</taxon>
    </lineage>
</organism>
<accession>A0ACC3A0Z0</accession>
<keyword evidence="1" id="KW-0131">Cell cycle</keyword>
<evidence type="ECO:0000313" key="1">
    <source>
        <dbReference type="EMBL" id="KAJ9653659.1"/>
    </source>
</evidence>
<sequence length="760" mass="85204">MSSIYGDSAGSHSRRPSGEGSEQSLPLKHALSNDNAFAQINTNMASQPATAQSPPIPRASPAPIPNGKPTSPYIKESSPLPTGAGQTISSKDPKAAAAAANEMRNVVRRKLTGYVGFANLPNQWHRKSVRKGFSFNVMVVGESGLGKSTLINTLFNTSLYPPRERKGPSLDIIPKTVSIQSISADIEENGVRLRLTVVDTPGFGDFVNNDDSWRPIVENIEQRFDAYLEAENKVNRMNIVDNRVHACVYFIEPTGHSLKPLDIEVMRRLHTKVNLIPVIAKADTLTDEEVAMFKQRILADIQHHSIQIFEGPRYELDDEETIAENQEIMSRVPFAVVGANYEVTNSEGRKVRGRRYPWGIIEVDNEDHCDFVKLRQMLIRTHMEELKENTNNLLYENYRSDKLIQMGVSQDPSVFKEVNPAVKQEEERTLHEQKLAKMESEMKMVFQQKVAEKESKLQQSEEELFARHREMKEQLERQRADLEEKKARIEQGRPIEEKGKRKGHFTLLLCVLRYSLSYITFNASSKWAAFSYRTAFVAAVATYGIVVYKAFRARVKPGSPPAQTAMILLGDENVQYLLISLVWLVSRQIPLALLPFSVYSIFHVATYTRTNLIPTFQPPKPAAGANAQSPQAAKSQSGLAAAIGKFVKEYYDSSMLLVAALEIALWGRLFISALTFSKGSWILLGLYTVFLRARYHQSTFVQGAFSQFAARIDQQINQQNIPPAAKQAWETVKGLSRQAVDATDVRKYLGGAQTAPKKAQ</sequence>
<dbReference type="Proteomes" id="UP001172386">
    <property type="component" value="Unassembled WGS sequence"/>
</dbReference>
<reference evidence="1" key="1">
    <citation type="submission" date="2022-10" db="EMBL/GenBank/DDBJ databases">
        <title>Culturing micro-colonial fungi from biological soil crusts in the Mojave desert and describing Neophaeococcomyces mojavensis, and introducing the new genera and species Taxawa tesnikishii.</title>
        <authorList>
            <person name="Kurbessoian T."/>
            <person name="Stajich J.E."/>
        </authorList>
    </citation>
    <scope>NUCLEOTIDE SEQUENCE</scope>
    <source>
        <strain evidence="1">JES_112</strain>
    </source>
</reference>
<protein>
    <submittedName>
        <fullName evidence="1">Cell division control protein 3</fullName>
    </submittedName>
</protein>
<evidence type="ECO:0000313" key="2">
    <source>
        <dbReference type="Proteomes" id="UP001172386"/>
    </source>
</evidence>
<keyword evidence="2" id="KW-1185">Reference proteome</keyword>
<dbReference type="EMBL" id="JAPDRQ010000145">
    <property type="protein sequence ID" value="KAJ9653659.1"/>
    <property type="molecule type" value="Genomic_DNA"/>
</dbReference>
<proteinExistence type="predicted"/>